<evidence type="ECO:0000313" key="4">
    <source>
        <dbReference type="Proteomes" id="UP000230750"/>
    </source>
</evidence>
<protein>
    <submittedName>
        <fullName evidence="3">Putative hyalin-like isoform X2</fullName>
    </submittedName>
</protein>
<dbReference type="InterPro" id="IPR003410">
    <property type="entry name" value="HYR_dom"/>
</dbReference>
<dbReference type="STRING" id="307972.A0A2G8LNY8"/>
<dbReference type="PROSITE" id="PS50825">
    <property type="entry name" value="HYR"/>
    <property type="match status" value="3"/>
</dbReference>
<organism evidence="3 4">
    <name type="scientific">Stichopus japonicus</name>
    <name type="common">Sea cucumber</name>
    <dbReference type="NCBI Taxonomy" id="307972"/>
    <lineage>
        <taxon>Eukaryota</taxon>
        <taxon>Metazoa</taxon>
        <taxon>Echinodermata</taxon>
        <taxon>Eleutherozoa</taxon>
        <taxon>Echinozoa</taxon>
        <taxon>Holothuroidea</taxon>
        <taxon>Aspidochirotacea</taxon>
        <taxon>Aspidochirotida</taxon>
        <taxon>Stichopodidae</taxon>
        <taxon>Apostichopus</taxon>
    </lineage>
</organism>
<proteinExistence type="predicted"/>
<name>A0A2G8LNY8_STIJA</name>
<dbReference type="PANTHER" id="PTHR24273">
    <property type="entry name" value="FI04643P-RELATED"/>
    <property type="match status" value="1"/>
</dbReference>
<feature type="domain" description="HYR" evidence="2">
    <location>
        <begin position="158"/>
        <end position="242"/>
    </location>
</feature>
<dbReference type="Pfam" id="PF02494">
    <property type="entry name" value="HYR"/>
    <property type="match status" value="3"/>
</dbReference>
<dbReference type="EMBL" id="MRZV01000021">
    <property type="protein sequence ID" value="PIK61978.1"/>
    <property type="molecule type" value="Genomic_DNA"/>
</dbReference>
<reference evidence="3 4" key="1">
    <citation type="journal article" date="2017" name="PLoS Biol.">
        <title>The sea cucumber genome provides insights into morphological evolution and visceral regeneration.</title>
        <authorList>
            <person name="Zhang X."/>
            <person name="Sun L."/>
            <person name="Yuan J."/>
            <person name="Sun Y."/>
            <person name="Gao Y."/>
            <person name="Zhang L."/>
            <person name="Li S."/>
            <person name="Dai H."/>
            <person name="Hamel J.F."/>
            <person name="Liu C."/>
            <person name="Yu Y."/>
            <person name="Liu S."/>
            <person name="Lin W."/>
            <person name="Guo K."/>
            <person name="Jin S."/>
            <person name="Xu P."/>
            <person name="Storey K.B."/>
            <person name="Huan P."/>
            <person name="Zhang T."/>
            <person name="Zhou Y."/>
            <person name="Zhang J."/>
            <person name="Lin C."/>
            <person name="Li X."/>
            <person name="Xing L."/>
            <person name="Huo D."/>
            <person name="Sun M."/>
            <person name="Wang L."/>
            <person name="Mercier A."/>
            <person name="Li F."/>
            <person name="Yang H."/>
            <person name="Xiang J."/>
        </authorList>
    </citation>
    <scope>NUCLEOTIDE SEQUENCE [LARGE SCALE GENOMIC DNA]</scope>
    <source>
        <strain evidence="3">Shaxun</strain>
        <tissue evidence="3">Muscle</tissue>
    </source>
</reference>
<dbReference type="PANTHER" id="PTHR24273:SF32">
    <property type="entry name" value="HYALIN"/>
    <property type="match status" value="1"/>
</dbReference>
<evidence type="ECO:0000313" key="3">
    <source>
        <dbReference type="EMBL" id="PIK61978.1"/>
    </source>
</evidence>
<evidence type="ECO:0000259" key="2">
    <source>
        <dbReference type="PROSITE" id="PS50825"/>
    </source>
</evidence>
<keyword evidence="4" id="KW-1185">Reference proteome</keyword>
<evidence type="ECO:0000256" key="1">
    <source>
        <dbReference type="ARBA" id="ARBA00022737"/>
    </source>
</evidence>
<dbReference type="Gene3D" id="2.60.40.10">
    <property type="entry name" value="Immunoglobulins"/>
    <property type="match status" value="1"/>
</dbReference>
<comment type="caution">
    <text evidence="3">The sequence shown here is derived from an EMBL/GenBank/DDBJ whole genome shotgun (WGS) entry which is preliminary data.</text>
</comment>
<keyword evidence="1" id="KW-0677">Repeat</keyword>
<feature type="domain" description="HYR" evidence="2">
    <location>
        <begin position="74"/>
        <end position="157"/>
    </location>
</feature>
<dbReference type="InterPro" id="IPR013783">
    <property type="entry name" value="Ig-like_fold"/>
</dbReference>
<feature type="domain" description="HYR" evidence="2">
    <location>
        <begin position="1"/>
        <end position="73"/>
    </location>
</feature>
<gene>
    <name evidence="3" type="ORF">BSL78_01122</name>
</gene>
<sequence>MDITRIIERGTATPLVITWDPEPFANDLNPPVTLVASHDSGDLFDISTTTVVYTFRDRFENAANCTFVVDIIAVDRVPPEVFGCPEDINREIELGSADPIIFWVEPFATDLGEVTTVRSHEPITPFPVGITQVIYTFSDDASPPNTSPCRFLVTVTTVDTIPPDISNCPEEGFRELIELGTQGVVITWTEPSATDISGTARLIASTRRSGDFFQPGTEVVTYTYSDASNNMATCTFIIVVIEGTNKMDLTTMFVSHTSIILAVFFCCKSLADLETIELSSKP</sequence>
<dbReference type="AlphaFoldDB" id="A0A2G8LNY8"/>
<accession>A0A2G8LNY8</accession>
<dbReference type="Proteomes" id="UP000230750">
    <property type="component" value="Unassembled WGS sequence"/>
</dbReference>